<dbReference type="PANTHER" id="PTHR11141">
    <property type="entry name" value="PROTEIN TRANSPORT PROTEIN SEC23"/>
    <property type="match status" value="1"/>
</dbReference>
<feature type="domain" description="Sec23/Sec24 beta-sandwich" evidence="5">
    <location>
        <begin position="314"/>
        <end position="346"/>
    </location>
</feature>
<dbReference type="GO" id="GO:0005829">
    <property type="term" value="C:cytosol"/>
    <property type="evidence" value="ECO:0007669"/>
    <property type="project" value="UniProtKB-SubCell"/>
</dbReference>
<feature type="compositionally biased region" description="Basic and acidic residues" evidence="2">
    <location>
        <begin position="237"/>
        <end position="246"/>
    </location>
</feature>
<dbReference type="GO" id="GO:0006886">
    <property type="term" value="P:intracellular protein transport"/>
    <property type="evidence" value="ECO:0007669"/>
    <property type="project" value="InterPro"/>
</dbReference>
<dbReference type="GO" id="GO:0090110">
    <property type="term" value="P:COPII-coated vesicle cargo loading"/>
    <property type="evidence" value="ECO:0007669"/>
    <property type="project" value="TreeGrafter"/>
</dbReference>
<keyword evidence="1" id="KW-0862">Zinc</keyword>
<dbReference type="InterPro" id="IPR036465">
    <property type="entry name" value="vWFA_dom_sf"/>
</dbReference>
<comment type="function">
    <text evidence="1">Component of the coat protein complex II (COPII) which promotes the formation of transport vesicles from the endoplasmic reticulum (ER). The coat has two main functions, the physical deformation of the endoplasmic reticulum membrane into vesicles and the selection of cargo molecules.</text>
</comment>
<feature type="domain" description="Sec23/Sec24 beta-sandwich" evidence="5">
    <location>
        <begin position="78"/>
        <end position="144"/>
    </location>
</feature>
<dbReference type="SUPFAM" id="SSF53300">
    <property type="entry name" value="vWA-like"/>
    <property type="match status" value="1"/>
</dbReference>
<keyword evidence="1" id="KW-0653">Protein transport</keyword>
<evidence type="ECO:0000259" key="5">
    <source>
        <dbReference type="Pfam" id="PF08033"/>
    </source>
</evidence>
<keyword evidence="1" id="KW-0256">Endoplasmic reticulum</keyword>
<keyword evidence="1" id="KW-0813">Transport</keyword>
<dbReference type="AlphaFoldDB" id="A0AAD7WBA2"/>
<dbReference type="Pfam" id="PF04811">
    <property type="entry name" value="Sec23_trunk"/>
    <property type="match status" value="1"/>
</dbReference>
<dbReference type="GO" id="GO:0005096">
    <property type="term" value="F:GTPase activator activity"/>
    <property type="evidence" value="ECO:0007669"/>
    <property type="project" value="TreeGrafter"/>
</dbReference>
<feature type="region of interest" description="Disordered" evidence="2">
    <location>
        <begin position="175"/>
        <end position="252"/>
    </location>
</feature>
<dbReference type="Pfam" id="PF04815">
    <property type="entry name" value="Sec23_helical"/>
    <property type="match status" value="1"/>
</dbReference>
<dbReference type="GO" id="GO:0046872">
    <property type="term" value="F:metal ion binding"/>
    <property type="evidence" value="ECO:0007669"/>
    <property type="project" value="UniProtKB-KW"/>
</dbReference>
<evidence type="ECO:0000259" key="3">
    <source>
        <dbReference type="Pfam" id="PF04811"/>
    </source>
</evidence>
<dbReference type="SUPFAM" id="SSF81995">
    <property type="entry name" value="beta-sandwich domain of Sec23/24"/>
    <property type="match status" value="2"/>
</dbReference>
<keyword evidence="7" id="KW-1185">Reference proteome</keyword>
<dbReference type="Gene3D" id="3.40.50.410">
    <property type="entry name" value="von Willebrand factor, type A domain"/>
    <property type="match status" value="1"/>
</dbReference>
<sequence>MKKATKHYEALANRASANGHIIDIYACALDQTGLLEMKCCANHTGGYMVMADSFNTSLFKQTFQRVFTKDLQGEFKMAFAGTLEIKTSREIKISGAIGPCVSLNAKGPCVSENEIGTGGTCQWKICGLDPNSTLALYFEVVNQPSRGQAAEPLQGPGGPVGHHAAIVRGEADLCKPVHGGQSQEVDRGQLEKEGATESPRQTSHRQELRVRTRVSVRRPLLSSTSGGAPFPQHRAHAGGDHDDRVRHGNGRHSCPRPPPILFCPLPPAATQTPLESAAHRSSERALTAVTRRAALREAALKVDSGDEAQRTNPPQGGRGAVQFVTQYQHSSGQRRIRVTTIARNWADAQTQIQSIAASFDQEASAILMARLAVYRAETEEGPDALRWLDRQLIRLCQKFGDYHKDDPNSFRFSETFSLYPQFMFHLRRSPFLQVFNNSPDESSYYRHQFMRQDLTQSLIMIQPILYAYSFNGPPGTFLNPDLS</sequence>
<evidence type="ECO:0000259" key="4">
    <source>
        <dbReference type="Pfam" id="PF04815"/>
    </source>
</evidence>
<dbReference type="GO" id="GO:0070971">
    <property type="term" value="C:endoplasmic reticulum exit site"/>
    <property type="evidence" value="ECO:0007669"/>
    <property type="project" value="TreeGrafter"/>
</dbReference>
<dbReference type="Gene3D" id="1.20.120.730">
    <property type="entry name" value="Sec23/Sec24 helical domain"/>
    <property type="match status" value="1"/>
</dbReference>
<dbReference type="FunFam" id="1.20.120.730:FF:000003">
    <property type="entry name" value="Protein transport protein SEC23"/>
    <property type="match status" value="1"/>
</dbReference>
<dbReference type="InterPro" id="IPR012990">
    <property type="entry name" value="Beta-sandwich_Sec23_24"/>
</dbReference>
<comment type="caution">
    <text evidence="6">The sequence shown here is derived from an EMBL/GenBank/DDBJ whole genome shotgun (WGS) entry which is preliminary data.</text>
</comment>
<keyword evidence="1" id="KW-0963">Cytoplasm</keyword>
<gene>
    <name evidence="6" type="ORF">AAFF_G00099090</name>
</gene>
<dbReference type="InterPro" id="IPR006900">
    <property type="entry name" value="Sec23/24_helical_dom"/>
</dbReference>
<comment type="subcellular location">
    <subcellularLocation>
        <location evidence="1">Cytoplasmic vesicle</location>
        <location evidence="1">COPII-coated vesicle membrane</location>
        <topology evidence="1">Peripheral membrane protein</topology>
        <orientation evidence="1">Cytoplasmic side</orientation>
    </subcellularLocation>
    <subcellularLocation>
        <location evidence="1">Endoplasmic reticulum membrane</location>
        <topology evidence="1">Peripheral membrane protein</topology>
        <orientation evidence="1">Cytoplasmic side</orientation>
    </subcellularLocation>
    <subcellularLocation>
        <location evidence="1">Cytoplasm</location>
        <location evidence="1">Cytosol</location>
    </subcellularLocation>
</comment>
<evidence type="ECO:0000256" key="2">
    <source>
        <dbReference type="SAM" id="MobiDB-lite"/>
    </source>
</evidence>
<keyword evidence="1" id="KW-0968">Cytoplasmic vesicle</keyword>
<keyword evidence="1" id="KW-0472">Membrane</keyword>
<accession>A0AAD7WBA2</accession>
<dbReference type="PANTHER" id="PTHR11141:SF7">
    <property type="entry name" value="PROTEIN TRANSPORT PROTEIN SEC23A"/>
    <property type="match status" value="1"/>
</dbReference>
<proteinExistence type="inferred from homology"/>
<dbReference type="GO" id="GO:0030127">
    <property type="term" value="C:COPII vesicle coat"/>
    <property type="evidence" value="ECO:0007669"/>
    <property type="project" value="InterPro"/>
</dbReference>
<dbReference type="SUPFAM" id="SSF81811">
    <property type="entry name" value="Helical domain of Sec23/24"/>
    <property type="match status" value="1"/>
</dbReference>
<dbReference type="Proteomes" id="UP001221898">
    <property type="component" value="Unassembled WGS sequence"/>
</dbReference>
<feature type="domain" description="Sec23/Sec24 helical" evidence="4">
    <location>
        <begin position="360"/>
        <end position="458"/>
    </location>
</feature>
<dbReference type="InterPro" id="IPR006896">
    <property type="entry name" value="Sec23/24_trunk_dom"/>
</dbReference>
<comment type="similarity">
    <text evidence="1">Belongs to the SEC23/SEC24 family. SEC23 subfamily.</text>
</comment>
<reference evidence="6" key="1">
    <citation type="journal article" date="2023" name="Science">
        <title>Genome structures resolve the early diversification of teleost fishes.</title>
        <authorList>
            <person name="Parey E."/>
            <person name="Louis A."/>
            <person name="Montfort J."/>
            <person name="Bouchez O."/>
            <person name="Roques C."/>
            <person name="Iampietro C."/>
            <person name="Lluch J."/>
            <person name="Castinel A."/>
            <person name="Donnadieu C."/>
            <person name="Desvignes T."/>
            <person name="Floi Bucao C."/>
            <person name="Jouanno E."/>
            <person name="Wen M."/>
            <person name="Mejri S."/>
            <person name="Dirks R."/>
            <person name="Jansen H."/>
            <person name="Henkel C."/>
            <person name="Chen W.J."/>
            <person name="Zahm M."/>
            <person name="Cabau C."/>
            <person name="Klopp C."/>
            <person name="Thompson A.W."/>
            <person name="Robinson-Rechavi M."/>
            <person name="Braasch I."/>
            <person name="Lecointre G."/>
            <person name="Bobe J."/>
            <person name="Postlethwait J.H."/>
            <person name="Berthelot C."/>
            <person name="Roest Crollius H."/>
            <person name="Guiguen Y."/>
        </authorList>
    </citation>
    <scope>NUCLEOTIDE SEQUENCE</scope>
    <source>
        <strain evidence="6">NC1722</strain>
    </source>
</reference>
<dbReference type="InterPro" id="IPR036175">
    <property type="entry name" value="Sec23/24_helical_dom_sf"/>
</dbReference>
<keyword evidence="1" id="KW-0479">Metal-binding</keyword>
<keyword evidence="1" id="KW-0931">ER-Golgi transport</keyword>
<name>A0AAD7WBA2_9TELE</name>
<dbReference type="Gene3D" id="2.60.40.1670">
    <property type="entry name" value="beta-sandwich domain of Sec23/24"/>
    <property type="match status" value="1"/>
</dbReference>
<dbReference type="Pfam" id="PF08033">
    <property type="entry name" value="Sec23_BS"/>
    <property type="match status" value="2"/>
</dbReference>
<organism evidence="6 7">
    <name type="scientific">Aldrovandia affinis</name>
    <dbReference type="NCBI Taxonomy" id="143900"/>
    <lineage>
        <taxon>Eukaryota</taxon>
        <taxon>Metazoa</taxon>
        <taxon>Chordata</taxon>
        <taxon>Craniata</taxon>
        <taxon>Vertebrata</taxon>
        <taxon>Euteleostomi</taxon>
        <taxon>Actinopterygii</taxon>
        <taxon>Neopterygii</taxon>
        <taxon>Teleostei</taxon>
        <taxon>Notacanthiformes</taxon>
        <taxon>Halosauridae</taxon>
        <taxon>Aldrovandia</taxon>
    </lineage>
</organism>
<evidence type="ECO:0000313" key="7">
    <source>
        <dbReference type="Proteomes" id="UP001221898"/>
    </source>
</evidence>
<evidence type="ECO:0000313" key="6">
    <source>
        <dbReference type="EMBL" id="KAJ8390777.1"/>
    </source>
</evidence>
<protein>
    <recommendedName>
        <fullName evidence="1">Protein transport protein SEC23</fullName>
    </recommendedName>
</protein>
<dbReference type="InterPro" id="IPR037364">
    <property type="entry name" value="Sec23"/>
</dbReference>
<feature type="compositionally biased region" description="Basic and acidic residues" evidence="2">
    <location>
        <begin position="184"/>
        <end position="195"/>
    </location>
</feature>
<dbReference type="GO" id="GO:0005789">
    <property type="term" value="C:endoplasmic reticulum membrane"/>
    <property type="evidence" value="ECO:0007669"/>
    <property type="project" value="UniProtKB-SubCell"/>
</dbReference>
<feature type="domain" description="Sec23/Sec24 trunk" evidence="3">
    <location>
        <begin position="1"/>
        <end position="67"/>
    </location>
</feature>
<dbReference type="EMBL" id="JAINUG010000165">
    <property type="protein sequence ID" value="KAJ8390777.1"/>
    <property type="molecule type" value="Genomic_DNA"/>
</dbReference>
<evidence type="ECO:0000256" key="1">
    <source>
        <dbReference type="RuleBase" id="RU365030"/>
    </source>
</evidence>